<protein>
    <submittedName>
        <fullName evidence="3">Putative esterase</fullName>
    </submittedName>
</protein>
<evidence type="ECO:0000256" key="1">
    <source>
        <dbReference type="ARBA" id="ARBA00005622"/>
    </source>
</evidence>
<reference evidence="3 4" key="1">
    <citation type="submission" date="2015-04" db="EMBL/GenBank/DDBJ databases">
        <title>Whole genome shotgun sequence of Sphingomonas changbaiensis NBRC 104936.</title>
        <authorList>
            <person name="Katano-Makiyama Y."/>
            <person name="Hosoyama A."/>
            <person name="Hashimoto M."/>
            <person name="Noguchi M."/>
            <person name="Tsuchikane K."/>
            <person name="Ohji S."/>
            <person name="Yamazoe A."/>
            <person name="Ichikawa N."/>
            <person name="Kimura A."/>
            <person name="Fujita N."/>
        </authorList>
    </citation>
    <scope>NUCLEOTIDE SEQUENCE [LARGE SCALE GENOMIC DNA]</scope>
    <source>
        <strain evidence="3 4">NBRC 104936</strain>
    </source>
</reference>
<dbReference type="GO" id="GO:0016788">
    <property type="term" value="F:hydrolase activity, acting on ester bonds"/>
    <property type="evidence" value="ECO:0007669"/>
    <property type="project" value="TreeGrafter"/>
</dbReference>
<dbReference type="PANTHER" id="PTHR40841:SF2">
    <property type="entry name" value="SIDEROPHORE-DEGRADING ESTERASE (EUROFUNG)"/>
    <property type="match status" value="1"/>
</dbReference>
<keyword evidence="2" id="KW-0378">Hydrolase</keyword>
<dbReference type="InterPro" id="IPR029058">
    <property type="entry name" value="AB_hydrolase_fold"/>
</dbReference>
<dbReference type="AlphaFoldDB" id="A0A0E9MKD6"/>
<evidence type="ECO:0000313" key="3">
    <source>
        <dbReference type="EMBL" id="GAO37871.1"/>
    </source>
</evidence>
<organism evidence="3 4">
    <name type="scientific">Sphingomonas changbaiensis NBRC 104936</name>
    <dbReference type="NCBI Taxonomy" id="1219043"/>
    <lineage>
        <taxon>Bacteria</taxon>
        <taxon>Pseudomonadati</taxon>
        <taxon>Pseudomonadota</taxon>
        <taxon>Alphaproteobacteria</taxon>
        <taxon>Sphingomonadales</taxon>
        <taxon>Sphingomonadaceae</taxon>
        <taxon>Sphingomonas</taxon>
    </lineage>
</organism>
<gene>
    <name evidence="3" type="ORF">SCH01S_01_00340</name>
</gene>
<dbReference type="InterPro" id="IPR000801">
    <property type="entry name" value="Esterase-like"/>
</dbReference>
<dbReference type="InterPro" id="IPR052558">
    <property type="entry name" value="Siderophore_Hydrolase_D"/>
</dbReference>
<evidence type="ECO:0000256" key="2">
    <source>
        <dbReference type="ARBA" id="ARBA00022801"/>
    </source>
</evidence>
<dbReference type="STRING" id="1219043.SCH01S_01_00340"/>
<sequence length="282" mass="31118">MPRLWEIALTAAAWAVLPGATQSPIEIGKSYDIPSQALGEHRIVNVVLPSSYAKAPDRRYPVLYLIDGGIDQDLLHVAGVVQLGAMWGRSVEAIVVGIATEDRRKELVGPTRDPELLKRYPTAGASARFRDFIRAEVKPLIERTYRTNGRSVVLGESLAGLFVVETYLTEPTLFDGYGAIDPSLWWDREALSLAAAGWIDKRQKSRPFFLAIAKEQLEEPAASQRLIAATRQQGLPLCDVQRPDLTHATIYQQLTPEALQYLLPPAEPPAAAFGFDLQCSDQ</sequence>
<dbReference type="Proteomes" id="UP000033202">
    <property type="component" value="Unassembled WGS sequence"/>
</dbReference>
<dbReference type="SUPFAM" id="SSF53474">
    <property type="entry name" value="alpha/beta-Hydrolases"/>
    <property type="match status" value="1"/>
</dbReference>
<dbReference type="PANTHER" id="PTHR40841">
    <property type="entry name" value="SIDEROPHORE TRIACETYLFUSARININE C ESTERASE"/>
    <property type="match status" value="1"/>
</dbReference>
<dbReference type="Gene3D" id="3.40.50.1820">
    <property type="entry name" value="alpha/beta hydrolase"/>
    <property type="match status" value="1"/>
</dbReference>
<keyword evidence="4" id="KW-1185">Reference proteome</keyword>
<proteinExistence type="inferred from homology"/>
<comment type="similarity">
    <text evidence="1">Belongs to the esterase D family.</text>
</comment>
<dbReference type="Pfam" id="PF00756">
    <property type="entry name" value="Esterase"/>
    <property type="match status" value="1"/>
</dbReference>
<name>A0A0E9MKD6_9SPHN</name>
<comment type="caution">
    <text evidence="3">The sequence shown here is derived from an EMBL/GenBank/DDBJ whole genome shotgun (WGS) entry which is preliminary data.</text>
</comment>
<evidence type="ECO:0000313" key="4">
    <source>
        <dbReference type="Proteomes" id="UP000033202"/>
    </source>
</evidence>
<dbReference type="EMBL" id="BBWU01000001">
    <property type="protein sequence ID" value="GAO37871.1"/>
    <property type="molecule type" value="Genomic_DNA"/>
</dbReference>
<accession>A0A0E9MKD6</accession>